<dbReference type="InterPro" id="IPR019375">
    <property type="entry name" value="Ribosomal_bS1m"/>
</dbReference>
<evidence type="ECO:0000313" key="3">
    <source>
        <dbReference type="Proteomes" id="UP001075354"/>
    </source>
</evidence>
<name>A0AAV7XY83_9NEOP</name>
<evidence type="ECO:0000313" key="2">
    <source>
        <dbReference type="EMBL" id="KAJ1531704.1"/>
    </source>
</evidence>
<dbReference type="PANTHER" id="PTHR13447:SF2">
    <property type="entry name" value="SMALL RIBOSOMAL SUBUNIT PROTEIN BS1M"/>
    <property type="match status" value="1"/>
</dbReference>
<organism evidence="2 3">
    <name type="scientific">Megalurothrips usitatus</name>
    <name type="common">bean blossom thrips</name>
    <dbReference type="NCBI Taxonomy" id="439358"/>
    <lineage>
        <taxon>Eukaryota</taxon>
        <taxon>Metazoa</taxon>
        <taxon>Ecdysozoa</taxon>
        <taxon>Arthropoda</taxon>
        <taxon>Hexapoda</taxon>
        <taxon>Insecta</taxon>
        <taxon>Pterygota</taxon>
        <taxon>Neoptera</taxon>
        <taxon>Paraneoptera</taxon>
        <taxon>Thysanoptera</taxon>
        <taxon>Terebrantia</taxon>
        <taxon>Thripoidea</taxon>
        <taxon>Thripidae</taxon>
        <taxon>Megalurothrips</taxon>
    </lineage>
</organism>
<feature type="region of interest" description="Disordered" evidence="1">
    <location>
        <begin position="42"/>
        <end position="64"/>
    </location>
</feature>
<comment type="caution">
    <text evidence="2">The sequence shown here is derived from an EMBL/GenBank/DDBJ whole genome shotgun (WGS) entry which is preliminary data.</text>
</comment>
<gene>
    <name evidence="2" type="ORF">ONE63_000371</name>
</gene>
<evidence type="ECO:0008006" key="4">
    <source>
        <dbReference type="Google" id="ProtNLM"/>
    </source>
</evidence>
<dbReference type="GO" id="GO:0005763">
    <property type="term" value="C:mitochondrial small ribosomal subunit"/>
    <property type="evidence" value="ECO:0007669"/>
    <property type="project" value="TreeGrafter"/>
</dbReference>
<protein>
    <recommendedName>
        <fullName evidence="4">28S ribosomal protein S28, mitochondrial</fullName>
    </recommendedName>
</protein>
<accession>A0AAV7XY83</accession>
<dbReference type="EMBL" id="JAPTSV010000001">
    <property type="protein sequence ID" value="KAJ1531704.1"/>
    <property type="molecule type" value="Genomic_DNA"/>
</dbReference>
<evidence type="ECO:0000256" key="1">
    <source>
        <dbReference type="SAM" id="MobiDB-lite"/>
    </source>
</evidence>
<proteinExistence type="predicted"/>
<keyword evidence="3" id="KW-1185">Reference proteome</keyword>
<dbReference type="PANTHER" id="PTHR13447">
    <property type="entry name" value="MITOCHONDRIAL 28S RIBOSOMAL PROTEIN S28"/>
    <property type="match status" value="1"/>
</dbReference>
<sequence length="209" mass="23043">MAAHMHRFLRMSCVKIGKASIYGNDCTLLRSLLVPYVCTRRDNSSSSGSTPTESSASAQDSPNQTVVIDTTTAESFESVNDSRNTKKLPSLLKTAEEDIPDLNFSTLFRRSKFAHLGSSKGKIVHGRIFRVVDNNLYVDFDWKFPCVLRRPAQDAHLYVNNSVVQLRIIDLEMSTIFLGAAKETSLNEANCALIGLVSSPLGEPSSQAR</sequence>
<dbReference type="Proteomes" id="UP001075354">
    <property type="component" value="Chromosome 1"/>
</dbReference>
<feature type="compositionally biased region" description="Low complexity" evidence="1">
    <location>
        <begin position="44"/>
        <end position="58"/>
    </location>
</feature>
<dbReference type="AlphaFoldDB" id="A0AAV7XY83"/>
<reference evidence="2" key="1">
    <citation type="submission" date="2022-12" db="EMBL/GenBank/DDBJ databases">
        <title>Chromosome-level genome assembly of the bean flower thrips Megalurothrips usitatus.</title>
        <authorList>
            <person name="Ma L."/>
            <person name="Liu Q."/>
            <person name="Li H."/>
            <person name="Cai W."/>
        </authorList>
    </citation>
    <scope>NUCLEOTIDE SEQUENCE</scope>
    <source>
        <strain evidence="2">Cailab_2022a</strain>
    </source>
</reference>
<dbReference type="Pfam" id="PF10246">
    <property type="entry name" value="MRP-S35"/>
    <property type="match status" value="1"/>
</dbReference>